<evidence type="ECO:0000313" key="4">
    <source>
        <dbReference type="EMBL" id="SFP31523.1"/>
    </source>
</evidence>
<feature type="compositionally biased region" description="Polar residues" evidence="1">
    <location>
        <begin position="54"/>
        <end position="63"/>
    </location>
</feature>
<dbReference type="InterPro" id="IPR007730">
    <property type="entry name" value="SPOR-like_dom"/>
</dbReference>
<protein>
    <submittedName>
        <fullName evidence="4">Cell division protein FtsN</fullName>
    </submittedName>
</protein>
<dbReference type="GeneID" id="35871498"/>
<evidence type="ECO:0000313" key="5">
    <source>
        <dbReference type="Proteomes" id="UP000182692"/>
    </source>
</evidence>
<dbReference type="RefSeq" id="WP_017009573.1">
    <property type="nucleotide sequence ID" value="NZ_FOWR01000012.1"/>
</dbReference>
<evidence type="ECO:0000256" key="2">
    <source>
        <dbReference type="SAM" id="Phobius"/>
    </source>
</evidence>
<dbReference type="STRING" id="1121869.SAMN03084138_01885"/>
<feature type="region of interest" description="Disordered" evidence="1">
    <location>
        <begin position="54"/>
        <end position="93"/>
    </location>
</feature>
<feature type="region of interest" description="Disordered" evidence="1">
    <location>
        <begin position="1"/>
        <end position="24"/>
    </location>
</feature>
<keyword evidence="4" id="KW-0132">Cell division</keyword>
<dbReference type="InterPro" id="IPR036680">
    <property type="entry name" value="SPOR-like_sf"/>
</dbReference>
<dbReference type="PANTHER" id="PTHR38687">
    <property type="entry name" value="CELL DIVISION PROTEIN DEDD-RELATED"/>
    <property type="match status" value="1"/>
</dbReference>
<dbReference type="GO" id="GO:0042834">
    <property type="term" value="F:peptidoglycan binding"/>
    <property type="evidence" value="ECO:0007669"/>
    <property type="project" value="InterPro"/>
</dbReference>
<gene>
    <name evidence="4" type="ORF">SAMN03084138_01885</name>
</gene>
<feature type="compositionally biased region" description="Basic residues" evidence="1">
    <location>
        <begin position="9"/>
        <end position="24"/>
    </location>
</feature>
<feature type="transmembrane region" description="Helical" evidence="2">
    <location>
        <begin position="31"/>
        <end position="52"/>
    </location>
</feature>
<keyword evidence="4" id="KW-0131">Cell cycle</keyword>
<dbReference type="PROSITE" id="PS51724">
    <property type="entry name" value="SPOR"/>
    <property type="match status" value="1"/>
</dbReference>
<keyword evidence="2" id="KW-0472">Membrane</keyword>
<dbReference type="Proteomes" id="UP000182692">
    <property type="component" value="Unassembled WGS sequence"/>
</dbReference>
<accession>A0A1I5PC13</accession>
<reference evidence="4 5" key="1">
    <citation type="submission" date="2016-10" db="EMBL/GenBank/DDBJ databases">
        <authorList>
            <person name="de Groot N.N."/>
        </authorList>
    </citation>
    <scope>NUCLEOTIDE SEQUENCE [LARGE SCALE GENOMIC DNA]</scope>
    <source>
        <strain evidence="4 5">DSM 15893</strain>
    </source>
</reference>
<dbReference type="InterPro" id="IPR052521">
    <property type="entry name" value="Cell_div_SPOR-domain"/>
</dbReference>
<evidence type="ECO:0000256" key="1">
    <source>
        <dbReference type="SAM" id="MobiDB-lite"/>
    </source>
</evidence>
<keyword evidence="2" id="KW-1133">Transmembrane helix</keyword>
<name>A0A1I5PC13_9GAMM</name>
<dbReference type="SUPFAM" id="SSF110997">
    <property type="entry name" value="Sporulation related repeat"/>
    <property type="match status" value="1"/>
</dbReference>
<proteinExistence type="predicted"/>
<dbReference type="OrthoDB" id="8558195at2"/>
<dbReference type="EMBL" id="FOWR01000012">
    <property type="protein sequence ID" value="SFP31523.1"/>
    <property type="molecule type" value="Genomic_DNA"/>
</dbReference>
<keyword evidence="2" id="KW-0812">Transmembrane</keyword>
<dbReference type="Pfam" id="PF05036">
    <property type="entry name" value="SPOR"/>
    <property type="match status" value="1"/>
</dbReference>
<organism evidence="4 5">
    <name type="scientific">Enterovibrio norvegicus DSM 15893</name>
    <dbReference type="NCBI Taxonomy" id="1121869"/>
    <lineage>
        <taxon>Bacteria</taxon>
        <taxon>Pseudomonadati</taxon>
        <taxon>Pseudomonadota</taxon>
        <taxon>Gammaproteobacteria</taxon>
        <taxon>Vibrionales</taxon>
        <taxon>Vibrionaceae</taxon>
        <taxon>Enterovibrio</taxon>
    </lineage>
</organism>
<sequence>MATRDYVKRGKAPRKPTRNTKKAPPKAAFPLKWAIIAVLLVGAFGYGLFHLATSTPPENTTPVEQKVEKPKPAAKSPPSSQKAKETLPPQPKEKWSYIEELENKEVEVEANEQEISSRPYLMQCGAYRSSSQADERKAMIAFQGLESHVKTSQGEKGIWYRVVLGPYPLKREAERDRNMLRRAGIEPCAIWYWN</sequence>
<evidence type="ECO:0000259" key="3">
    <source>
        <dbReference type="PROSITE" id="PS51724"/>
    </source>
</evidence>
<dbReference type="AlphaFoldDB" id="A0A1I5PC13"/>
<dbReference type="PANTHER" id="PTHR38687:SF2">
    <property type="entry name" value="CELL DIVISION PROTEIN FTSN"/>
    <property type="match status" value="1"/>
</dbReference>
<dbReference type="GO" id="GO:0051301">
    <property type="term" value="P:cell division"/>
    <property type="evidence" value="ECO:0007669"/>
    <property type="project" value="UniProtKB-KW"/>
</dbReference>
<feature type="domain" description="SPOR" evidence="3">
    <location>
        <begin position="114"/>
        <end position="193"/>
    </location>
</feature>
<dbReference type="Gene3D" id="3.30.70.1070">
    <property type="entry name" value="Sporulation related repeat"/>
    <property type="match status" value="1"/>
</dbReference>